<reference evidence="2 3" key="1">
    <citation type="submission" date="2023-03" db="EMBL/GenBank/DDBJ databases">
        <title>Complete genome sequences of several Auritidibacter ignavus strains isolated from ear infections.</title>
        <authorList>
            <person name="Baehr T."/>
            <person name="Baumhoegger A.M."/>
        </authorList>
    </citation>
    <scope>NUCLEOTIDE SEQUENCE [LARGE SCALE GENOMIC DNA]</scope>
    <source>
        <strain evidence="2 3">BABAE-6</strain>
    </source>
</reference>
<dbReference type="InterPro" id="IPR022183">
    <property type="entry name" value="DUF3710"/>
</dbReference>
<feature type="compositionally biased region" description="Basic residues" evidence="1">
    <location>
        <begin position="191"/>
        <end position="200"/>
    </location>
</feature>
<dbReference type="Proteomes" id="UP001224674">
    <property type="component" value="Chromosome"/>
</dbReference>
<feature type="compositionally biased region" description="Basic and acidic residues" evidence="1">
    <location>
        <begin position="1"/>
        <end position="11"/>
    </location>
</feature>
<dbReference type="RefSeq" id="WP_233242886.1">
    <property type="nucleotide sequence ID" value="NZ_CP122561.1"/>
</dbReference>
<proteinExistence type="predicted"/>
<organism evidence="2 3">
    <name type="scientific">Auritidibacter ignavus</name>
    <dbReference type="NCBI Taxonomy" id="678932"/>
    <lineage>
        <taxon>Bacteria</taxon>
        <taxon>Bacillati</taxon>
        <taxon>Actinomycetota</taxon>
        <taxon>Actinomycetes</taxon>
        <taxon>Micrococcales</taxon>
        <taxon>Micrococcaceae</taxon>
        <taxon>Auritidibacter</taxon>
    </lineage>
</organism>
<feature type="region of interest" description="Disordered" evidence="1">
    <location>
        <begin position="176"/>
        <end position="232"/>
    </location>
</feature>
<evidence type="ECO:0000313" key="2">
    <source>
        <dbReference type="EMBL" id="WGH93930.1"/>
    </source>
</evidence>
<keyword evidence="3" id="KW-1185">Reference proteome</keyword>
<feature type="compositionally biased region" description="Low complexity" evidence="1">
    <location>
        <begin position="202"/>
        <end position="213"/>
    </location>
</feature>
<dbReference type="Pfam" id="PF12502">
    <property type="entry name" value="DUF3710"/>
    <property type="match status" value="1"/>
</dbReference>
<gene>
    <name evidence="2" type="ORF">QDX21_03785</name>
</gene>
<name>A0AAJ6DCR4_9MICC</name>
<evidence type="ECO:0000313" key="3">
    <source>
        <dbReference type="Proteomes" id="UP001224674"/>
    </source>
</evidence>
<sequence>MTLPEHLREAPESTDPDARPAGPRDISEIDHAKGLVDLGALKLAADPQIAVRLDVEEKTKDIIGVTLSHDKSSLQIQTFAAPRSQGLWDEIREELTESLTSANNATVTEEQGRFGTELLAKIPAKLPDGRPGWRVARFIGIDGPRWFVRAVVGGPAVLKSEHAERLLDVLGRSAIDRGQEPHPSREILRLHAPKNLRRVKPAAEQSEAGQAESTPTDAKGMPTRGPEITETR</sequence>
<evidence type="ECO:0000256" key="1">
    <source>
        <dbReference type="SAM" id="MobiDB-lite"/>
    </source>
</evidence>
<accession>A0AAJ6DCR4</accession>
<feature type="compositionally biased region" description="Basic and acidic residues" evidence="1">
    <location>
        <begin position="176"/>
        <end position="189"/>
    </location>
</feature>
<dbReference type="GeneID" id="83695095"/>
<dbReference type="AlphaFoldDB" id="A0AAJ6DCR4"/>
<dbReference type="EMBL" id="CP122566">
    <property type="protein sequence ID" value="WGH93930.1"/>
    <property type="molecule type" value="Genomic_DNA"/>
</dbReference>
<protein>
    <submittedName>
        <fullName evidence="2">DUF3710 domain-containing protein</fullName>
    </submittedName>
</protein>
<feature type="region of interest" description="Disordered" evidence="1">
    <location>
        <begin position="1"/>
        <end position="26"/>
    </location>
</feature>